<evidence type="ECO:0000313" key="2">
    <source>
        <dbReference type="Proteomes" id="UP000472270"/>
    </source>
</evidence>
<keyword evidence="2" id="KW-1185">Reference proteome</keyword>
<accession>A0A673K876</accession>
<sequence>MCACVKLSHLYFYSSLYYTACVKQSSHASGMEVMDRLTFLEQRVQMQDDEIQLLKINMTDVLKRLNISEDPNLYANHLIN</sequence>
<protein>
    <submittedName>
        <fullName evidence="1">Uncharacterized protein</fullName>
    </submittedName>
</protein>
<dbReference type="Proteomes" id="UP000472270">
    <property type="component" value="Unassembled WGS sequence"/>
</dbReference>
<reference evidence="1" key="1">
    <citation type="submission" date="2025-08" db="UniProtKB">
        <authorList>
            <consortium name="Ensembl"/>
        </authorList>
    </citation>
    <scope>IDENTIFICATION</scope>
</reference>
<organism evidence="1 2">
    <name type="scientific">Sinocyclocheilus rhinocerous</name>
    <dbReference type="NCBI Taxonomy" id="307959"/>
    <lineage>
        <taxon>Eukaryota</taxon>
        <taxon>Metazoa</taxon>
        <taxon>Chordata</taxon>
        <taxon>Craniata</taxon>
        <taxon>Vertebrata</taxon>
        <taxon>Euteleostomi</taxon>
        <taxon>Actinopterygii</taxon>
        <taxon>Neopterygii</taxon>
        <taxon>Teleostei</taxon>
        <taxon>Ostariophysi</taxon>
        <taxon>Cypriniformes</taxon>
        <taxon>Cyprinidae</taxon>
        <taxon>Cyprininae</taxon>
        <taxon>Sinocyclocheilus</taxon>
    </lineage>
</organism>
<evidence type="ECO:0000313" key="1">
    <source>
        <dbReference type="Ensembl" id="ENSSRHP00000062641.1"/>
    </source>
</evidence>
<name>A0A673K876_9TELE</name>
<proteinExistence type="predicted"/>
<dbReference type="Ensembl" id="ENSSRHT00000064374.1">
    <property type="protein sequence ID" value="ENSSRHP00000062641.1"/>
    <property type="gene ID" value="ENSSRHG00000031235.1"/>
</dbReference>
<dbReference type="AlphaFoldDB" id="A0A673K876"/>
<reference evidence="1" key="2">
    <citation type="submission" date="2025-09" db="UniProtKB">
        <authorList>
            <consortium name="Ensembl"/>
        </authorList>
    </citation>
    <scope>IDENTIFICATION</scope>
</reference>